<comment type="caution">
    <text evidence="2">The sequence shown here is derived from an EMBL/GenBank/DDBJ whole genome shotgun (WGS) entry which is preliminary data.</text>
</comment>
<sequence length="111" mass="12997">MEARATALYLLSMRGRASFQSVVRNKKISIFSRKKSVSFFLDVIDFRQRNKNLRTKMINNYKDYIFHFLLHIALSAETPLSLIFHFFFSLSFSFFDLGPAHSLAGRHDFPL</sequence>
<protein>
    <submittedName>
        <fullName evidence="2">Uncharacterized protein</fullName>
    </submittedName>
</protein>
<dbReference type="Proteomes" id="UP000019335">
    <property type="component" value="Chromosome 14"/>
</dbReference>
<keyword evidence="1" id="KW-1133">Transmembrane helix</keyword>
<evidence type="ECO:0000313" key="2">
    <source>
        <dbReference type="EMBL" id="EWM24283.1"/>
    </source>
</evidence>
<dbReference type="EMBL" id="AZIL01001306">
    <property type="protein sequence ID" value="EWM24283.1"/>
    <property type="molecule type" value="Genomic_DNA"/>
</dbReference>
<name>W7TLA6_9STRA</name>
<proteinExistence type="predicted"/>
<accession>W7TLA6</accession>
<keyword evidence="1" id="KW-0812">Transmembrane</keyword>
<evidence type="ECO:0000256" key="1">
    <source>
        <dbReference type="SAM" id="Phobius"/>
    </source>
</evidence>
<organism evidence="2 3">
    <name type="scientific">Nannochloropsis gaditana</name>
    <dbReference type="NCBI Taxonomy" id="72520"/>
    <lineage>
        <taxon>Eukaryota</taxon>
        <taxon>Sar</taxon>
        <taxon>Stramenopiles</taxon>
        <taxon>Ochrophyta</taxon>
        <taxon>Eustigmatophyceae</taxon>
        <taxon>Eustigmatales</taxon>
        <taxon>Monodopsidaceae</taxon>
        <taxon>Nannochloropsis</taxon>
    </lineage>
</organism>
<keyword evidence="1" id="KW-0472">Membrane</keyword>
<keyword evidence="3" id="KW-1185">Reference proteome</keyword>
<gene>
    <name evidence="2" type="ORF">Naga_100020g61</name>
</gene>
<dbReference type="AlphaFoldDB" id="W7TLA6"/>
<evidence type="ECO:0000313" key="3">
    <source>
        <dbReference type="Proteomes" id="UP000019335"/>
    </source>
</evidence>
<feature type="transmembrane region" description="Helical" evidence="1">
    <location>
        <begin position="64"/>
        <end position="88"/>
    </location>
</feature>
<reference evidence="2 3" key="1">
    <citation type="journal article" date="2014" name="Mol. Plant">
        <title>Chromosome Scale Genome Assembly and Transcriptome Profiling of Nannochloropsis gaditana in Nitrogen Depletion.</title>
        <authorList>
            <person name="Corteggiani Carpinelli E."/>
            <person name="Telatin A."/>
            <person name="Vitulo N."/>
            <person name="Forcato C."/>
            <person name="D'Angelo M."/>
            <person name="Schiavon R."/>
            <person name="Vezzi A."/>
            <person name="Giacometti G.M."/>
            <person name="Morosinotto T."/>
            <person name="Valle G."/>
        </authorList>
    </citation>
    <scope>NUCLEOTIDE SEQUENCE [LARGE SCALE GENOMIC DNA]</scope>
    <source>
        <strain evidence="2 3">B-31</strain>
    </source>
</reference>